<dbReference type="PANTHER" id="PTHR30157">
    <property type="entry name" value="FERRIC REDUCTASE, NADPH-DEPENDENT"/>
    <property type="match status" value="1"/>
</dbReference>
<dbReference type="SUPFAM" id="SSF63380">
    <property type="entry name" value="Riboflavin synthase domain-like"/>
    <property type="match status" value="1"/>
</dbReference>
<name>A0A411MHA0_9PSED</name>
<gene>
    <name evidence="3" type="ORF">EXN22_11285</name>
</gene>
<dbReference type="CDD" id="cd06193">
    <property type="entry name" value="siderophore_interacting"/>
    <property type="match status" value="1"/>
</dbReference>
<comment type="similarity">
    <text evidence="1">Belongs to the SIP oxidoreductase family.</text>
</comment>
<evidence type="ECO:0000256" key="1">
    <source>
        <dbReference type="ARBA" id="ARBA00035644"/>
    </source>
</evidence>
<dbReference type="Gene3D" id="3.40.50.80">
    <property type="entry name" value="Nucleotide-binding domain of ferredoxin-NADP reductase (FNR) module"/>
    <property type="match status" value="1"/>
</dbReference>
<dbReference type="InterPro" id="IPR017927">
    <property type="entry name" value="FAD-bd_FR_type"/>
</dbReference>
<reference evidence="3 4" key="1">
    <citation type="submission" date="2019-02" db="EMBL/GenBank/DDBJ databases">
        <title>Complete genome sequence of Pseudomonas sp. SNU WT1 isolated from rainbow trout.</title>
        <authorList>
            <person name="Oh W.T."/>
            <person name="Park S.C."/>
        </authorList>
    </citation>
    <scope>NUCLEOTIDE SEQUENCE [LARGE SCALE GENOMIC DNA]</scope>
    <source>
        <strain evidence="3 4">SNU WT1</strain>
    </source>
</reference>
<feature type="domain" description="FAD-binding FR-type" evidence="2">
    <location>
        <begin position="7"/>
        <end position="110"/>
    </location>
</feature>
<dbReference type="GO" id="GO:0016491">
    <property type="term" value="F:oxidoreductase activity"/>
    <property type="evidence" value="ECO:0007669"/>
    <property type="project" value="InterPro"/>
</dbReference>
<accession>A0A411MHA0</accession>
<dbReference type="Pfam" id="PF04954">
    <property type="entry name" value="SIP"/>
    <property type="match status" value="1"/>
</dbReference>
<dbReference type="InterPro" id="IPR007037">
    <property type="entry name" value="SIP_rossman_dom"/>
</dbReference>
<protein>
    <submittedName>
        <fullName evidence="3">Siderophore-interacting protein</fullName>
    </submittedName>
</protein>
<proteinExistence type="inferred from homology"/>
<dbReference type="InterPro" id="IPR017938">
    <property type="entry name" value="Riboflavin_synthase-like_b-brl"/>
</dbReference>
<dbReference type="Proteomes" id="UP000291130">
    <property type="component" value="Chromosome"/>
</dbReference>
<dbReference type="InterPro" id="IPR013113">
    <property type="entry name" value="SIP_FAD-bd"/>
</dbReference>
<dbReference type="KEGG" id="ptk:EXN22_11285"/>
<evidence type="ECO:0000313" key="4">
    <source>
        <dbReference type="Proteomes" id="UP000291130"/>
    </source>
</evidence>
<dbReference type="InterPro" id="IPR039261">
    <property type="entry name" value="FNR_nucleotide-bd"/>
</dbReference>
<dbReference type="PROSITE" id="PS51384">
    <property type="entry name" value="FAD_FR"/>
    <property type="match status" value="1"/>
</dbReference>
<dbReference type="Pfam" id="PF08021">
    <property type="entry name" value="FAD_binding_9"/>
    <property type="match status" value="1"/>
</dbReference>
<dbReference type="EMBL" id="CP035952">
    <property type="protein sequence ID" value="QBF26246.1"/>
    <property type="molecule type" value="Genomic_DNA"/>
</dbReference>
<dbReference type="AlphaFoldDB" id="A0A411MHA0"/>
<organism evidence="3 4">
    <name type="scientific">Pseudomonas tructae</name>
    <dbReference type="NCBI Taxonomy" id="2518644"/>
    <lineage>
        <taxon>Bacteria</taxon>
        <taxon>Pseudomonadati</taxon>
        <taxon>Pseudomonadota</taxon>
        <taxon>Gammaproteobacteria</taxon>
        <taxon>Pseudomonadales</taxon>
        <taxon>Pseudomonadaceae</taxon>
        <taxon>Pseudomonas</taxon>
    </lineage>
</organism>
<evidence type="ECO:0000313" key="3">
    <source>
        <dbReference type="EMBL" id="QBF26246.1"/>
    </source>
</evidence>
<dbReference type="Gene3D" id="2.40.30.10">
    <property type="entry name" value="Translation factors"/>
    <property type="match status" value="1"/>
</dbReference>
<dbReference type="InterPro" id="IPR039374">
    <property type="entry name" value="SIP_fam"/>
</dbReference>
<dbReference type="OrthoDB" id="9814826at2"/>
<dbReference type="RefSeq" id="WP_130264116.1">
    <property type="nucleotide sequence ID" value="NZ_CP035952.1"/>
</dbReference>
<dbReference type="PANTHER" id="PTHR30157:SF0">
    <property type="entry name" value="NADPH-DEPENDENT FERRIC-CHELATE REDUCTASE"/>
    <property type="match status" value="1"/>
</dbReference>
<keyword evidence="4" id="KW-1185">Reference proteome</keyword>
<sequence length="239" mass="26729">MFEFRKKLKYNLDVIDIRDVTPLVRRVTFKGDLFATALSCQPSQWLKLFLPAGGSQVSRAYTIRRHYPQSGNVDIDFVRHDHGPAGRWVEQAQFGDQIGCSALRGGFAPQEDAEWMLLAADETGTPAVMSILESLSPGDRALVVLEAQTMTELQALDSLAVVNCEWFFRDEHAAGSNLLLKGIDSLQLPSGVGQFWIAGEAQSVNEVRDYLTEACSIPRRLVRSKGYWMRGVADHRDRD</sequence>
<evidence type="ECO:0000259" key="2">
    <source>
        <dbReference type="PROSITE" id="PS51384"/>
    </source>
</evidence>